<dbReference type="STRING" id="561720.SAMN06275492_11265"/>
<sequence length="62" mass="6969">MKDIKVLFPIFLKDEGDGSEIIPLPCAGMGLTGIRLDLKEQPDGRIELYDPSHESWVGERNK</sequence>
<keyword evidence="2" id="KW-1185">Reference proteome</keyword>
<protein>
    <submittedName>
        <fullName evidence="1">Uncharacterized protein</fullName>
    </submittedName>
</protein>
<proteinExistence type="predicted"/>
<organism evidence="1 2">
    <name type="scientific">Dethiosulfovibrio salsuginis</name>
    <dbReference type="NCBI Taxonomy" id="561720"/>
    <lineage>
        <taxon>Bacteria</taxon>
        <taxon>Thermotogati</taxon>
        <taxon>Synergistota</taxon>
        <taxon>Synergistia</taxon>
        <taxon>Synergistales</taxon>
        <taxon>Dethiosulfovibrionaceae</taxon>
        <taxon>Dethiosulfovibrio</taxon>
    </lineage>
</organism>
<dbReference type="RefSeq" id="WP_085544463.1">
    <property type="nucleotide sequence ID" value="NZ_FXBB01000012.1"/>
</dbReference>
<dbReference type="Proteomes" id="UP000193355">
    <property type="component" value="Unassembled WGS sequence"/>
</dbReference>
<reference evidence="2" key="1">
    <citation type="submission" date="2017-04" db="EMBL/GenBank/DDBJ databases">
        <authorList>
            <person name="Varghese N."/>
            <person name="Submissions S."/>
        </authorList>
    </citation>
    <scope>NUCLEOTIDE SEQUENCE [LARGE SCALE GENOMIC DNA]</scope>
    <source>
        <strain evidence="2">USBA 82</strain>
    </source>
</reference>
<evidence type="ECO:0000313" key="2">
    <source>
        <dbReference type="Proteomes" id="UP000193355"/>
    </source>
</evidence>
<dbReference type="EMBL" id="FXBB01000012">
    <property type="protein sequence ID" value="SMG27808.1"/>
    <property type="molecule type" value="Genomic_DNA"/>
</dbReference>
<name>A0A1X7JJ73_9BACT</name>
<gene>
    <name evidence="1" type="ORF">SAMN06275492_11265</name>
</gene>
<evidence type="ECO:0000313" key="1">
    <source>
        <dbReference type="EMBL" id="SMG27808.1"/>
    </source>
</evidence>
<accession>A0A1X7JJ73</accession>
<dbReference type="AlphaFoldDB" id="A0A1X7JJ73"/>